<evidence type="ECO:0000256" key="3">
    <source>
        <dbReference type="ARBA" id="ARBA00023315"/>
    </source>
</evidence>
<dbReference type="Gene3D" id="3.40.630.30">
    <property type="match status" value="2"/>
</dbReference>
<evidence type="ECO:0000313" key="7">
    <source>
        <dbReference type="EMBL" id="MBP2179867.1"/>
    </source>
</evidence>
<dbReference type="Pfam" id="PF13527">
    <property type="entry name" value="Acetyltransf_9"/>
    <property type="match status" value="1"/>
</dbReference>
<evidence type="ECO:0000313" key="8">
    <source>
        <dbReference type="Proteomes" id="UP000741013"/>
    </source>
</evidence>
<dbReference type="InterPro" id="IPR051554">
    <property type="entry name" value="Acetyltransferase_Eis"/>
</dbReference>
<dbReference type="InterPro" id="IPR036527">
    <property type="entry name" value="SCP2_sterol-bd_dom_sf"/>
</dbReference>
<dbReference type="HAMAP" id="MF_01812">
    <property type="entry name" value="Eis"/>
    <property type="match status" value="1"/>
</dbReference>
<dbReference type="CDD" id="cd04301">
    <property type="entry name" value="NAT_SF"/>
    <property type="match status" value="1"/>
</dbReference>
<evidence type="ECO:0000256" key="5">
    <source>
        <dbReference type="SAM" id="MobiDB-lite"/>
    </source>
</evidence>
<keyword evidence="3 4" id="KW-0012">Acyltransferase</keyword>
<dbReference type="PANTHER" id="PTHR37817:SF1">
    <property type="entry name" value="N-ACETYLTRANSFERASE EIS"/>
    <property type="match status" value="1"/>
</dbReference>
<reference evidence="7 8" key="1">
    <citation type="submission" date="2021-03" db="EMBL/GenBank/DDBJ databases">
        <title>Sequencing the genomes of 1000 actinobacteria strains.</title>
        <authorList>
            <person name="Klenk H.-P."/>
        </authorList>
    </citation>
    <scope>NUCLEOTIDE SEQUENCE [LARGE SCALE GENOMIC DNA]</scope>
    <source>
        <strain evidence="7 8">DSM 45510</strain>
    </source>
</reference>
<comment type="subunit">
    <text evidence="4">Homohexamer; trimer of dimers.</text>
</comment>
<feature type="compositionally biased region" description="Basic and acidic residues" evidence="5">
    <location>
        <begin position="1"/>
        <end position="16"/>
    </location>
</feature>
<feature type="binding site" evidence="4">
    <location>
        <begin position="90"/>
        <end position="95"/>
    </location>
    <ligand>
        <name>acetyl-CoA</name>
        <dbReference type="ChEBI" id="CHEBI:57288"/>
    </ligand>
</feature>
<organism evidence="7 8">
    <name type="scientific">Amycolatopsis magusensis</name>
    <dbReference type="NCBI Taxonomy" id="882444"/>
    <lineage>
        <taxon>Bacteria</taxon>
        <taxon>Bacillati</taxon>
        <taxon>Actinomycetota</taxon>
        <taxon>Actinomycetes</taxon>
        <taxon>Pseudonocardiales</taxon>
        <taxon>Pseudonocardiaceae</taxon>
        <taxon>Amycolatopsis</taxon>
    </lineage>
</organism>
<dbReference type="InterPro" id="IPR000182">
    <property type="entry name" value="GNAT_dom"/>
</dbReference>
<feature type="binding site" evidence="4">
    <location>
        <begin position="118"/>
        <end position="119"/>
    </location>
    <ligand>
        <name>acetyl-CoA</name>
        <dbReference type="ChEBI" id="CHEBI:57288"/>
    </ligand>
</feature>
<dbReference type="InterPro" id="IPR022902">
    <property type="entry name" value="NAcTrfase_Eis"/>
</dbReference>
<keyword evidence="2 4" id="KW-0808">Transferase</keyword>
<feature type="active site" description="Proton donor" evidence="4">
    <location>
        <position position="123"/>
    </location>
</feature>
<comment type="caution">
    <text evidence="7">The sequence shown here is derived from an EMBL/GenBank/DDBJ whole genome shotgun (WGS) entry which is preliminary data.</text>
</comment>
<protein>
    <submittedName>
        <fullName evidence="7">Acetyltransferase</fullName>
    </submittedName>
</protein>
<accession>A0ABS4PKB2</accession>
<feature type="binding site" evidence="4">
    <location>
        <begin position="82"/>
        <end position="84"/>
    </location>
    <ligand>
        <name>acetyl-CoA</name>
        <dbReference type="ChEBI" id="CHEBI:57288"/>
    </ligand>
</feature>
<evidence type="ECO:0000259" key="6">
    <source>
        <dbReference type="PROSITE" id="PS51186"/>
    </source>
</evidence>
<dbReference type="SUPFAM" id="SSF55729">
    <property type="entry name" value="Acyl-CoA N-acyltransferases (Nat)"/>
    <property type="match status" value="1"/>
</dbReference>
<dbReference type="PROSITE" id="PS51186">
    <property type="entry name" value="GNAT"/>
    <property type="match status" value="1"/>
</dbReference>
<dbReference type="InterPro" id="IPR016181">
    <property type="entry name" value="Acyl_CoA_acyltransferase"/>
</dbReference>
<dbReference type="InterPro" id="IPR041380">
    <property type="entry name" value="Acetyltransf_17"/>
</dbReference>
<proteinExistence type="inferred from homology"/>
<dbReference type="RefSeq" id="WP_209663528.1">
    <property type="nucleotide sequence ID" value="NZ_JAGGMS010000001.1"/>
</dbReference>
<comment type="similarity">
    <text evidence="1 4">Belongs to the acetyltransferase Eis family.</text>
</comment>
<keyword evidence="8" id="KW-1185">Reference proteome</keyword>
<feature type="domain" description="N-acetyltransferase" evidence="6">
    <location>
        <begin position="4"/>
        <end position="149"/>
    </location>
</feature>
<sequence length="404" mass="44791">MTEFTVRRPEEHERRPAQSTVARALHSPPFTDEQWAIARDAFPAERTWAAFEDTRPIGMTVSAAVDLAVPGGRVPAAAVAWVGVRADRTRRGVVSALLTTQLRECRERGEPAAVLHASEATIYGRFGYGVSSQVKHVMVDRTRARLRADVPVTGSVRLLSEAEARTLPRELYARMGLHRPGMITRGDGWWRWNHDRVLDRDEYLVAVHQDHQGVDDGFVTYRPRSLGTFEQPAAGEALDVRDLHAANPGALAGLYRFLLSVDLVTKIRLKSRPIDEPIDLVLENPRAAEVMAIQDHLWVRLTDVAQAFASRTYGHAEPVVLDVRDARLPENAGRYRISPQGAERTEADADLELDVDTLAMLYLGGFPASTLAGIGRIQARDPEALTRADALFRSATPPWCGTDF</sequence>
<feature type="active site" description="Proton acceptor; via carboxylate" evidence="4">
    <location>
        <position position="404"/>
    </location>
</feature>
<evidence type="ECO:0000256" key="1">
    <source>
        <dbReference type="ARBA" id="ARBA00009213"/>
    </source>
</evidence>
<dbReference type="Pfam" id="PF17668">
    <property type="entry name" value="Acetyltransf_17"/>
    <property type="match status" value="1"/>
</dbReference>
<gene>
    <name evidence="7" type="ORF">JOM49_001393</name>
</gene>
<dbReference type="PANTHER" id="PTHR37817">
    <property type="entry name" value="N-ACETYLTRANSFERASE EIS"/>
    <property type="match status" value="1"/>
</dbReference>
<evidence type="ECO:0000256" key="2">
    <source>
        <dbReference type="ARBA" id="ARBA00022679"/>
    </source>
</evidence>
<dbReference type="SUPFAM" id="SSF55718">
    <property type="entry name" value="SCP-like"/>
    <property type="match status" value="1"/>
</dbReference>
<name>A0ABS4PKB2_9PSEU</name>
<evidence type="ECO:0000256" key="4">
    <source>
        <dbReference type="HAMAP-Rule" id="MF_01812"/>
    </source>
</evidence>
<dbReference type="Pfam" id="PF13530">
    <property type="entry name" value="SCP2_2"/>
    <property type="match status" value="1"/>
</dbReference>
<dbReference type="Proteomes" id="UP000741013">
    <property type="component" value="Unassembled WGS sequence"/>
</dbReference>
<dbReference type="EMBL" id="JAGGMS010000001">
    <property type="protein sequence ID" value="MBP2179867.1"/>
    <property type="molecule type" value="Genomic_DNA"/>
</dbReference>
<dbReference type="InterPro" id="IPR025559">
    <property type="entry name" value="Eis_dom"/>
</dbReference>
<dbReference type="Gene3D" id="3.30.1050.10">
    <property type="entry name" value="SCP2 sterol-binding domain"/>
    <property type="match status" value="1"/>
</dbReference>
<dbReference type="NCBIfam" id="NF002367">
    <property type="entry name" value="PRK01346.1-4"/>
    <property type="match status" value="1"/>
</dbReference>
<feature type="region of interest" description="Disordered" evidence="5">
    <location>
        <begin position="1"/>
        <end position="22"/>
    </location>
</feature>